<organism evidence="2 3">
    <name type="scientific">Ralstonia solanacearum</name>
    <name type="common">Pseudomonas solanacearum</name>
    <dbReference type="NCBI Taxonomy" id="305"/>
    <lineage>
        <taxon>Bacteria</taxon>
        <taxon>Pseudomonadati</taxon>
        <taxon>Pseudomonadota</taxon>
        <taxon>Betaproteobacteria</taxon>
        <taxon>Burkholderiales</taxon>
        <taxon>Burkholderiaceae</taxon>
        <taxon>Ralstonia</taxon>
        <taxon>Ralstonia solanacearum species complex</taxon>
    </lineage>
</organism>
<name>A0AA92ICM0_RALSL</name>
<evidence type="ECO:0000313" key="2">
    <source>
        <dbReference type="EMBL" id="QCX47895.1"/>
    </source>
</evidence>
<sequence>MNLVALQHAMHLPPAHYAEAPLDTYRQFIAQVEQLHAFTKEVRAFADQVNELRYADLARQAILATGRDHGTVRIDDHGQTVKCELVNNVVWDQVKLRQLACNIAASGDIPEVITLALLRPDAPAEGEAAAEPAEPFRAFVTNTDNAWGYPAKDRSGRLDALEEPHLGKLIAKTAAPRKPVPLAGATTQPNFS</sequence>
<gene>
    <name evidence="2" type="ORF">E7Z57_01525</name>
</gene>
<dbReference type="EMBL" id="CP039339">
    <property type="protein sequence ID" value="QCX47895.1"/>
    <property type="molecule type" value="Genomic_DNA"/>
</dbReference>
<feature type="region of interest" description="Disordered" evidence="1">
    <location>
        <begin position="169"/>
        <end position="192"/>
    </location>
</feature>
<dbReference type="AlphaFoldDB" id="A0AA92ICM0"/>
<evidence type="ECO:0000256" key="1">
    <source>
        <dbReference type="SAM" id="MobiDB-lite"/>
    </source>
</evidence>
<accession>A0AA92ICM0</accession>
<evidence type="ECO:0000313" key="3">
    <source>
        <dbReference type="Proteomes" id="UP000310553"/>
    </source>
</evidence>
<dbReference type="Proteomes" id="UP000310553">
    <property type="component" value="Chromosome"/>
</dbReference>
<proteinExistence type="predicted"/>
<reference evidence="2 3" key="1">
    <citation type="submission" date="2019-04" db="EMBL/GenBank/DDBJ databases">
        <title>Complete Genome of UW386 and Higher Quality Genome of UW700.</title>
        <authorList>
            <person name="Jacobs J."/>
            <person name="Perez A."/>
            <person name="Steidl O."/>
            <person name="Allen C."/>
        </authorList>
    </citation>
    <scope>NUCLEOTIDE SEQUENCE [LARGE SCALE GENOMIC DNA]</scope>
    <source>
        <strain evidence="2 3">UW386</strain>
    </source>
</reference>
<protein>
    <submittedName>
        <fullName evidence="2">Uncharacterized protein</fullName>
    </submittedName>
</protein>